<evidence type="ECO:0000313" key="2">
    <source>
        <dbReference type="WBParaSite" id="nRc.2.0.1.t16406-RA"/>
    </source>
</evidence>
<dbReference type="WBParaSite" id="nRc.2.0.1.t16406-RA">
    <property type="protein sequence ID" value="nRc.2.0.1.t16406-RA"/>
    <property type="gene ID" value="nRc.2.0.1.g16406"/>
</dbReference>
<accession>A0A915IRG7</accession>
<evidence type="ECO:0000313" key="1">
    <source>
        <dbReference type="Proteomes" id="UP000887565"/>
    </source>
</evidence>
<dbReference type="Proteomes" id="UP000887565">
    <property type="component" value="Unplaced"/>
</dbReference>
<organism evidence="1 2">
    <name type="scientific">Romanomermis culicivorax</name>
    <name type="common">Nematode worm</name>
    <dbReference type="NCBI Taxonomy" id="13658"/>
    <lineage>
        <taxon>Eukaryota</taxon>
        <taxon>Metazoa</taxon>
        <taxon>Ecdysozoa</taxon>
        <taxon>Nematoda</taxon>
        <taxon>Enoplea</taxon>
        <taxon>Dorylaimia</taxon>
        <taxon>Mermithida</taxon>
        <taxon>Mermithoidea</taxon>
        <taxon>Mermithidae</taxon>
        <taxon>Romanomermis</taxon>
    </lineage>
</organism>
<proteinExistence type="predicted"/>
<sequence>MLEKYSENDNIYASRRLCVYLPPLNLSSIIRARFYSFLELTLGSGRYRDYCLVTRSGIDPD</sequence>
<protein>
    <submittedName>
        <fullName evidence="2">Uncharacterized protein</fullName>
    </submittedName>
</protein>
<name>A0A915IRG7_ROMCU</name>
<dbReference type="AlphaFoldDB" id="A0A915IRG7"/>
<keyword evidence="1" id="KW-1185">Reference proteome</keyword>
<reference evidence="2" key="1">
    <citation type="submission" date="2022-11" db="UniProtKB">
        <authorList>
            <consortium name="WormBaseParasite"/>
        </authorList>
    </citation>
    <scope>IDENTIFICATION</scope>
</reference>